<reference evidence="1" key="1">
    <citation type="submission" date="2013-10" db="EMBL/GenBank/DDBJ databases">
        <title>Genomic analysis of the causative agents of coccidiosis in chickens.</title>
        <authorList>
            <person name="Reid A.J."/>
            <person name="Blake D."/>
            <person name="Billington K."/>
            <person name="Browne H."/>
            <person name="Dunn M."/>
            <person name="Hung S."/>
            <person name="Kawahara F."/>
            <person name="Miranda-Saavedra D."/>
            <person name="Mourier T."/>
            <person name="Nagra H."/>
            <person name="Otto T.D."/>
            <person name="Rawlings N."/>
            <person name="Sanchez A."/>
            <person name="Sanders M."/>
            <person name="Subramaniam C."/>
            <person name="Tay Y."/>
            <person name="Dear P."/>
            <person name="Doerig C."/>
            <person name="Gruber A."/>
            <person name="Parkinson J."/>
            <person name="Shirley M."/>
            <person name="Wan K.L."/>
            <person name="Berriman M."/>
            <person name="Tomley F."/>
            <person name="Pain A."/>
        </authorList>
    </citation>
    <scope>NUCLEOTIDE SEQUENCE [LARGE SCALE GENOMIC DNA]</scope>
    <source>
        <strain evidence="1">Houghton</strain>
    </source>
</reference>
<sequence length="75" mass="8579">METHTFPPECLQQLKAFPSCTLSEAPEFLDMTTRCVVCRRSATRHHCLDLMGEEYDSDALWRGDCSSWLSSQGHQ</sequence>
<dbReference type="OrthoDB" id="347261at2759"/>
<keyword evidence="2" id="KW-1185">Reference proteome</keyword>
<gene>
    <name evidence="1" type="ORF">ETH_00040920</name>
</gene>
<dbReference type="VEuPathDB" id="ToxoDB:ETH_00040920"/>
<name>U6KQX5_EIMTE</name>
<feature type="non-terminal residue" evidence="1">
    <location>
        <position position="75"/>
    </location>
</feature>
<reference evidence="1" key="2">
    <citation type="submission" date="2013-10" db="EMBL/GenBank/DDBJ databases">
        <authorList>
            <person name="Aslett M."/>
        </authorList>
    </citation>
    <scope>NUCLEOTIDE SEQUENCE [LARGE SCALE GENOMIC DNA]</scope>
    <source>
        <strain evidence="1">Houghton</strain>
    </source>
</reference>
<dbReference type="VEuPathDB" id="ToxoDB:ETH2_1553100"/>
<dbReference type="EMBL" id="HG675132">
    <property type="protein sequence ID" value="CDJ40376.1"/>
    <property type="molecule type" value="Genomic_DNA"/>
</dbReference>
<accession>U6KQX5</accession>
<proteinExistence type="predicted"/>
<evidence type="ECO:0000313" key="2">
    <source>
        <dbReference type="Proteomes" id="UP000030747"/>
    </source>
</evidence>
<dbReference type="AlphaFoldDB" id="U6KQX5"/>
<organism evidence="1 2">
    <name type="scientific">Eimeria tenella</name>
    <name type="common">Coccidian parasite</name>
    <dbReference type="NCBI Taxonomy" id="5802"/>
    <lineage>
        <taxon>Eukaryota</taxon>
        <taxon>Sar</taxon>
        <taxon>Alveolata</taxon>
        <taxon>Apicomplexa</taxon>
        <taxon>Conoidasida</taxon>
        <taxon>Coccidia</taxon>
        <taxon>Eucoccidiorida</taxon>
        <taxon>Eimeriorina</taxon>
        <taxon>Eimeriidae</taxon>
        <taxon>Eimeria</taxon>
    </lineage>
</organism>
<dbReference type="RefSeq" id="XP_013231126.1">
    <property type="nucleotide sequence ID" value="XM_013375672.1"/>
</dbReference>
<dbReference type="Proteomes" id="UP000030747">
    <property type="component" value="Unassembled WGS sequence"/>
</dbReference>
<evidence type="ECO:0000313" key="1">
    <source>
        <dbReference type="EMBL" id="CDJ40376.1"/>
    </source>
</evidence>
<dbReference type="GeneID" id="25257224"/>
<protein>
    <submittedName>
        <fullName evidence="1">Adhesion regulating molecule, putative</fullName>
    </submittedName>
</protein>